<dbReference type="SUPFAM" id="SSF53092">
    <property type="entry name" value="Creatinase/prolidase N-terminal domain"/>
    <property type="match status" value="1"/>
</dbReference>
<dbReference type="RefSeq" id="WP_200815257.1">
    <property type="nucleotide sequence ID" value="NZ_FZQA01000002.1"/>
</dbReference>
<dbReference type="AlphaFoldDB" id="A0A239PPZ9"/>
<dbReference type="EMBL" id="FZQA01000002">
    <property type="protein sequence ID" value="SNT72351.1"/>
    <property type="molecule type" value="Genomic_DNA"/>
</dbReference>
<dbReference type="Pfam" id="PF01321">
    <property type="entry name" value="Creatinase_N"/>
    <property type="match status" value="1"/>
</dbReference>
<keyword evidence="4" id="KW-1185">Reference proteome</keyword>
<sequence length="441" mass="47636">MAEAAAKNAKKKMKGRLRAFPKEEYAARLERVRKAIAERGLDGMLVSSPENICYLTGLSYLGYFAYQLLLVPLEGEPSLITRAMEQAIIRDKVPDVRHVKYSDGVAPLPPSANGEDGPRLDEAGGGVRPWSTSLGVPTRAGPGGAAVYEGPAKATVEAIVESGLEKARLGIEASSSLFPYGIGQAIIEALPNARFEAASNLVTDVRLIQSPAELAYTRKAAVITDSMILSGVAAAGPGVPQPDIMAAIYQTMFHRGGTYPGFVPLVRAAHTLDHEHGSWEDQRLERKDILFLEMSGCVERYHAPAGRLVFIGSAPRRAYEMQRVCEEAIEAAADRIRPGVAAEDVYAAWQGVVDRSGLEGYRRHHCGYAVGIGFPPSWSGGGVPLGLRAGSKMELRAGMVFHLMSWLLRTAKGDYFLSDTVVVTERGCERLTKASRDVVAR</sequence>
<evidence type="ECO:0000259" key="1">
    <source>
        <dbReference type="Pfam" id="PF00557"/>
    </source>
</evidence>
<dbReference type="PANTHER" id="PTHR46112:SF2">
    <property type="entry name" value="XAA-PRO AMINOPEPTIDASE P-RELATED"/>
    <property type="match status" value="1"/>
</dbReference>
<proteinExistence type="predicted"/>
<dbReference type="Pfam" id="PF00557">
    <property type="entry name" value="Peptidase_M24"/>
    <property type="match status" value="1"/>
</dbReference>
<accession>A0A239PPZ9</accession>
<dbReference type="Proteomes" id="UP000198346">
    <property type="component" value="Unassembled WGS sequence"/>
</dbReference>
<protein>
    <submittedName>
        <fullName evidence="3">Xaa-Pro dipeptidase</fullName>
    </submittedName>
</protein>
<dbReference type="InterPro" id="IPR050659">
    <property type="entry name" value="Peptidase_M24B"/>
</dbReference>
<organism evidence="3 4">
    <name type="scientific">Amphiplicatus metriothermophilus</name>
    <dbReference type="NCBI Taxonomy" id="1519374"/>
    <lineage>
        <taxon>Bacteria</taxon>
        <taxon>Pseudomonadati</taxon>
        <taxon>Pseudomonadota</taxon>
        <taxon>Alphaproteobacteria</taxon>
        <taxon>Parvularculales</taxon>
        <taxon>Parvularculaceae</taxon>
        <taxon>Amphiplicatus</taxon>
    </lineage>
</organism>
<evidence type="ECO:0000313" key="4">
    <source>
        <dbReference type="Proteomes" id="UP000198346"/>
    </source>
</evidence>
<dbReference type="SUPFAM" id="SSF55920">
    <property type="entry name" value="Creatinase/aminopeptidase"/>
    <property type="match status" value="1"/>
</dbReference>
<evidence type="ECO:0000313" key="3">
    <source>
        <dbReference type="EMBL" id="SNT72351.1"/>
    </source>
</evidence>
<name>A0A239PPZ9_9PROT</name>
<dbReference type="InterPro" id="IPR036005">
    <property type="entry name" value="Creatinase/aminopeptidase-like"/>
</dbReference>
<dbReference type="Gene3D" id="3.90.230.10">
    <property type="entry name" value="Creatinase/methionine aminopeptidase superfamily"/>
    <property type="match status" value="1"/>
</dbReference>
<feature type="domain" description="Peptidase M24" evidence="1">
    <location>
        <begin position="217"/>
        <end position="425"/>
    </location>
</feature>
<evidence type="ECO:0000259" key="2">
    <source>
        <dbReference type="Pfam" id="PF01321"/>
    </source>
</evidence>
<dbReference type="InterPro" id="IPR000587">
    <property type="entry name" value="Creatinase_N"/>
</dbReference>
<reference evidence="3 4" key="1">
    <citation type="submission" date="2017-07" db="EMBL/GenBank/DDBJ databases">
        <authorList>
            <person name="Sun Z.S."/>
            <person name="Albrecht U."/>
            <person name="Echele G."/>
            <person name="Lee C.C."/>
        </authorList>
    </citation>
    <scope>NUCLEOTIDE SEQUENCE [LARGE SCALE GENOMIC DNA]</scope>
    <source>
        <strain evidence="3 4">CGMCC 1.12710</strain>
    </source>
</reference>
<feature type="domain" description="Creatinase N-terminal" evidence="2">
    <location>
        <begin position="28"/>
        <end position="208"/>
    </location>
</feature>
<dbReference type="InterPro" id="IPR000994">
    <property type="entry name" value="Pept_M24"/>
</dbReference>
<gene>
    <name evidence="3" type="ORF">SAMN06297382_1391</name>
</gene>
<dbReference type="Gene3D" id="3.40.350.10">
    <property type="entry name" value="Creatinase/prolidase N-terminal domain"/>
    <property type="match status" value="1"/>
</dbReference>
<dbReference type="PANTHER" id="PTHR46112">
    <property type="entry name" value="AMINOPEPTIDASE"/>
    <property type="match status" value="1"/>
</dbReference>
<dbReference type="InterPro" id="IPR029149">
    <property type="entry name" value="Creatin/AminoP/Spt16_N"/>
</dbReference>
<dbReference type="CDD" id="cd01066">
    <property type="entry name" value="APP_MetAP"/>
    <property type="match status" value="1"/>
</dbReference>